<dbReference type="InterPro" id="IPR002629">
    <property type="entry name" value="Met_Synth_C/arc"/>
</dbReference>
<keyword evidence="6 11" id="KW-0808">Transferase</keyword>
<dbReference type="AlphaFoldDB" id="A0A4Y5YZ58"/>
<dbReference type="EMBL" id="CP041046">
    <property type="protein sequence ID" value="QDE38290.1"/>
    <property type="molecule type" value="Genomic_DNA"/>
</dbReference>
<keyword evidence="7 11" id="KW-0479">Metal-binding</keyword>
<comment type="similarity">
    <text evidence="3 11">Belongs to the vitamin-B12 independent methionine synthase family.</text>
</comment>
<feature type="binding site" evidence="13">
    <location>
        <position position="648"/>
    </location>
    <ligand>
        <name>Zn(2+)</name>
        <dbReference type="ChEBI" id="CHEBI:29105"/>
        <label>1</label>
        <note>catalytic</note>
    </ligand>
</feature>
<evidence type="ECO:0000256" key="3">
    <source>
        <dbReference type="ARBA" id="ARBA00009553"/>
    </source>
</evidence>
<dbReference type="EC" id="2.1.1.14" evidence="11"/>
<evidence type="ECO:0000256" key="5">
    <source>
        <dbReference type="ARBA" id="ARBA00022605"/>
    </source>
</evidence>
<reference evidence="17 18" key="1">
    <citation type="submission" date="2019-06" db="EMBL/GenBank/DDBJ databases">
        <title>A complete genome sequence for Luteibacter pinisoli MAH-14.</title>
        <authorList>
            <person name="Baltrus D.A."/>
        </authorList>
    </citation>
    <scope>NUCLEOTIDE SEQUENCE [LARGE SCALE GENOMIC DNA]</scope>
    <source>
        <strain evidence="17 18">MAH-14</strain>
    </source>
</reference>
<feature type="binding site" evidence="11">
    <location>
        <position position="116"/>
    </location>
    <ligand>
        <name>5-methyltetrahydropteroyltri-L-glutamate</name>
        <dbReference type="ChEBI" id="CHEBI:58207"/>
    </ligand>
</feature>
<feature type="binding site" evidence="11 12">
    <location>
        <begin position="436"/>
        <end position="438"/>
    </location>
    <ligand>
        <name>L-homocysteine</name>
        <dbReference type="ChEBI" id="CHEBI:58199"/>
    </ligand>
</feature>
<keyword evidence="4 11" id="KW-0489">Methyltransferase</keyword>
<keyword evidence="9 11" id="KW-0862">Zinc</keyword>
<evidence type="ECO:0000256" key="10">
    <source>
        <dbReference type="ARBA" id="ARBA00023167"/>
    </source>
</evidence>
<feature type="binding site" evidence="11">
    <location>
        <position position="648"/>
    </location>
    <ligand>
        <name>Zn(2+)</name>
        <dbReference type="ChEBI" id="CHEBI:29105"/>
        <note>catalytic</note>
    </ligand>
</feature>
<dbReference type="UniPathway" id="UPA00051">
    <property type="reaction ID" value="UER00082"/>
</dbReference>
<evidence type="ECO:0000256" key="11">
    <source>
        <dbReference type="HAMAP-Rule" id="MF_00172"/>
    </source>
</evidence>
<dbReference type="PANTHER" id="PTHR30519">
    <property type="entry name" value="5-METHYLTETRAHYDROPTEROYLTRIGLUTAMATE--HOMOCYSTEINE METHYLTRANSFERASE"/>
    <property type="match status" value="1"/>
</dbReference>
<evidence type="ECO:0000256" key="2">
    <source>
        <dbReference type="ARBA" id="ARBA00004681"/>
    </source>
</evidence>
<dbReference type="Pfam" id="PF08267">
    <property type="entry name" value="Meth_synt_1"/>
    <property type="match status" value="1"/>
</dbReference>
<dbReference type="GO" id="GO:0009086">
    <property type="term" value="P:methionine biosynthetic process"/>
    <property type="evidence" value="ECO:0007669"/>
    <property type="project" value="UniProtKB-UniRule"/>
</dbReference>
<dbReference type="CDD" id="cd03311">
    <property type="entry name" value="CIMS_C_terminal_like"/>
    <property type="match status" value="1"/>
</dbReference>
<dbReference type="OrthoDB" id="244285at2"/>
<dbReference type="HAMAP" id="MF_00172">
    <property type="entry name" value="Meth_synth"/>
    <property type="match status" value="1"/>
</dbReference>
<comment type="pathway">
    <text evidence="2 11">Amino-acid biosynthesis; L-methionine biosynthesis via de novo pathway; L-methionine from L-homocysteine (MetE route): step 1/1.</text>
</comment>
<proteinExistence type="inferred from homology"/>
<feature type="binding site" evidence="13">
    <location>
        <position position="646"/>
    </location>
    <ligand>
        <name>Zn(2+)</name>
        <dbReference type="ChEBI" id="CHEBI:29105"/>
        <label>1</label>
        <note>catalytic</note>
    </ligand>
</feature>
<evidence type="ECO:0000256" key="12">
    <source>
        <dbReference type="PIRSR" id="PIRSR000382-1"/>
    </source>
</evidence>
<keyword evidence="5 11" id="KW-0028">Amino-acid biosynthesis</keyword>
<dbReference type="NCBIfam" id="TIGR01371">
    <property type="entry name" value="met_syn_B12ind"/>
    <property type="match status" value="1"/>
</dbReference>
<evidence type="ECO:0000256" key="7">
    <source>
        <dbReference type="ARBA" id="ARBA00022723"/>
    </source>
</evidence>
<feature type="binding site" evidence="11 12">
    <location>
        <position position="604"/>
    </location>
    <ligand>
        <name>L-homocysteine</name>
        <dbReference type="ChEBI" id="CHEBI:58199"/>
    </ligand>
</feature>
<evidence type="ECO:0000259" key="15">
    <source>
        <dbReference type="Pfam" id="PF01717"/>
    </source>
</evidence>
<feature type="active site" description="Proton donor" evidence="11 14">
    <location>
        <position position="699"/>
    </location>
</feature>
<feature type="binding site" evidence="11">
    <location>
        <begin position="16"/>
        <end position="19"/>
    </location>
    <ligand>
        <name>5-methyltetrahydropteroyltri-L-glutamate</name>
        <dbReference type="ChEBI" id="CHEBI:58207"/>
    </ligand>
</feature>
<accession>A0A4Y5YZ58</accession>
<feature type="binding site" evidence="11">
    <location>
        <position position="670"/>
    </location>
    <ligand>
        <name>Zn(2+)</name>
        <dbReference type="ChEBI" id="CHEBI:29105"/>
        <note>catalytic</note>
    </ligand>
</feature>
<feature type="binding site" evidence="11">
    <location>
        <position position="731"/>
    </location>
    <ligand>
        <name>Zn(2+)</name>
        <dbReference type="ChEBI" id="CHEBI:29105"/>
        <note>catalytic</note>
    </ligand>
</feature>
<feature type="binding site" evidence="11 12">
    <location>
        <position position="566"/>
    </location>
    <ligand>
        <name>5-methyltetrahydropteroyltri-L-glutamate</name>
        <dbReference type="ChEBI" id="CHEBI:58207"/>
    </ligand>
</feature>
<dbReference type="InterPro" id="IPR038071">
    <property type="entry name" value="UROD/MetE-like_sf"/>
</dbReference>
<gene>
    <name evidence="11 17" type="primary">metE</name>
    <name evidence="17" type="ORF">FIV34_03270</name>
</gene>
<dbReference type="FunFam" id="3.20.20.210:FF:000002">
    <property type="entry name" value="5-methyltetrahydropteroyltriglutamate--homocysteine methyltransferase"/>
    <property type="match status" value="1"/>
</dbReference>
<dbReference type="GO" id="GO:0008270">
    <property type="term" value="F:zinc ion binding"/>
    <property type="evidence" value="ECO:0007669"/>
    <property type="project" value="InterPro"/>
</dbReference>
<dbReference type="PIRSF" id="PIRSF000382">
    <property type="entry name" value="MeTrfase_B12_ind"/>
    <property type="match status" value="1"/>
</dbReference>
<feature type="binding site" evidence="11 12">
    <location>
        <position position="489"/>
    </location>
    <ligand>
        <name>L-methionine</name>
        <dbReference type="ChEBI" id="CHEBI:57844"/>
    </ligand>
</feature>
<keyword evidence="18" id="KW-1185">Reference proteome</keyword>
<feature type="binding site" evidence="11">
    <location>
        <position position="646"/>
    </location>
    <ligand>
        <name>Zn(2+)</name>
        <dbReference type="ChEBI" id="CHEBI:29105"/>
        <note>catalytic</note>
    </ligand>
</feature>
<feature type="binding site" evidence="11">
    <location>
        <position position="489"/>
    </location>
    <ligand>
        <name>L-homocysteine</name>
        <dbReference type="ChEBI" id="CHEBI:58199"/>
    </ligand>
</feature>
<organism evidence="17 18">
    <name type="scientific">Luteibacter pinisoli</name>
    <dbReference type="NCBI Taxonomy" id="2589080"/>
    <lineage>
        <taxon>Bacteria</taxon>
        <taxon>Pseudomonadati</taxon>
        <taxon>Pseudomonadota</taxon>
        <taxon>Gammaproteobacteria</taxon>
        <taxon>Lysobacterales</taxon>
        <taxon>Rhodanobacteraceae</taxon>
        <taxon>Luteibacter</taxon>
    </lineage>
</organism>
<evidence type="ECO:0000256" key="4">
    <source>
        <dbReference type="ARBA" id="ARBA00022603"/>
    </source>
</evidence>
<dbReference type="NCBIfam" id="NF003556">
    <property type="entry name" value="PRK05222.1"/>
    <property type="match status" value="1"/>
</dbReference>
<evidence type="ECO:0000256" key="1">
    <source>
        <dbReference type="ARBA" id="ARBA00002777"/>
    </source>
</evidence>
<evidence type="ECO:0000256" key="9">
    <source>
        <dbReference type="ARBA" id="ARBA00022833"/>
    </source>
</evidence>
<feature type="binding site" evidence="13">
    <location>
        <position position="670"/>
    </location>
    <ligand>
        <name>Zn(2+)</name>
        <dbReference type="ChEBI" id="CHEBI:29105"/>
        <label>1</label>
        <note>catalytic</note>
    </ligand>
</feature>
<keyword evidence="8 11" id="KW-0677">Repeat</keyword>
<dbReference type="RefSeq" id="WP_139979639.1">
    <property type="nucleotide sequence ID" value="NZ_CP041046.1"/>
</dbReference>
<comment type="cofactor">
    <cofactor evidence="13">
        <name>Zn(2+)</name>
        <dbReference type="ChEBI" id="CHEBI:29105"/>
    </cofactor>
    <text evidence="13">Binds 2 Zn(2+) ions per subunit.</text>
</comment>
<comment type="catalytic activity">
    <reaction evidence="11">
        <text>5-methyltetrahydropteroyltri-L-glutamate + L-homocysteine = tetrahydropteroyltri-L-glutamate + L-methionine</text>
        <dbReference type="Rhea" id="RHEA:21196"/>
        <dbReference type="ChEBI" id="CHEBI:57844"/>
        <dbReference type="ChEBI" id="CHEBI:58140"/>
        <dbReference type="ChEBI" id="CHEBI:58199"/>
        <dbReference type="ChEBI" id="CHEBI:58207"/>
        <dbReference type="EC" id="2.1.1.14"/>
    </reaction>
</comment>
<dbReference type="KEGG" id="lpy:FIV34_03270"/>
<feature type="domain" description="Cobalamin-independent methionine synthase MetE C-terminal/archaeal" evidence="15">
    <location>
        <begin position="431"/>
        <end position="753"/>
    </location>
</feature>
<protein>
    <recommendedName>
        <fullName evidence="11">5-methyltetrahydropteroyltriglutamate--homocysteine methyltransferase</fullName>
        <ecNumber evidence="11">2.1.1.14</ecNumber>
    </recommendedName>
    <alternativeName>
        <fullName evidence="11">Cobalamin-independent methionine synthase</fullName>
    </alternativeName>
    <alternativeName>
        <fullName evidence="11">Methionine synthase, vitamin-B12 independent isozyme</fullName>
    </alternativeName>
</protein>
<name>A0A4Y5YZ58_9GAMM</name>
<evidence type="ECO:0000256" key="6">
    <source>
        <dbReference type="ARBA" id="ARBA00022679"/>
    </source>
</evidence>
<evidence type="ECO:0000313" key="17">
    <source>
        <dbReference type="EMBL" id="QDE38290.1"/>
    </source>
</evidence>
<dbReference type="InterPro" id="IPR013215">
    <property type="entry name" value="Cbl-indep_Met_Synth_N"/>
</dbReference>
<feature type="binding site" evidence="11 12">
    <location>
        <begin position="520"/>
        <end position="521"/>
    </location>
    <ligand>
        <name>5-methyltetrahydropteroyltri-L-glutamate</name>
        <dbReference type="ChEBI" id="CHEBI:58207"/>
    </ligand>
</feature>
<dbReference type="GO" id="GO:0032259">
    <property type="term" value="P:methylation"/>
    <property type="evidence" value="ECO:0007669"/>
    <property type="project" value="UniProtKB-KW"/>
</dbReference>
<evidence type="ECO:0000256" key="8">
    <source>
        <dbReference type="ARBA" id="ARBA00022737"/>
    </source>
</evidence>
<dbReference type="GO" id="GO:0003871">
    <property type="term" value="F:5-methyltetrahydropteroyltriglutamate-homocysteine S-methyltransferase activity"/>
    <property type="evidence" value="ECO:0007669"/>
    <property type="project" value="UniProtKB-UniRule"/>
</dbReference>
<comment type="cofactor">
    <cofactor evidence="11">
        <name>Zn(2+)</name>
        <dbReference type="ChEBI" id="CHEBI:29105"/>
    </cofactor>
    <text evidence="11">Binds 1 zinc ion per subunit.</text>
</comment>
<feature type="binding site" evidence="11 12">
    <location>
        <begin position="436"/>
        <end position="438"/>
    </location>
    <ligand>
        <name>L-methionine</name>
        <dbReference type="ChEBI" id="CHEBI:57844"/>
    </ligand>
</feature>
<evidence type="ECO:0000256" key="14">
    <source>
        <dbReference type="PIRSR" id="PIRSR000382-3"/>
    </source>
</evidence>
<feature type="binding site" evidence="12">
    <location>
        <position position="19"/>
    </location>
    <ligand>
        <name>5-methyltetrahydropteroyltri-L-glutamate</name>
        <dbReference type="ChEBI" id="CHEBI:58207"/>
    </ligand>
</feature>
<feature type="domain" description="Cobalamin-independent methionine synthase MetE N-terminal" evidence="16">
    <location>
        <begin position="5"/>
        <end position="314"/>
    </location>
</feature>
<feature type="binding site" evidence="11">
    <location>
        <position position="610"/>
    </location>
    <ligand>
        <name>5-methyltetrahydropteroyltri-L-glutamate</name>
        <dbReference type="ChEBI" id="CHEBI:58207"/>
    </ligand>
</feature>
<keyword evidence="10 11" id="KW-0486">Methionine biosynthesis</keyword>
<dbReference type="SUPFAM" id="SSF51726">
    <property type="entry name" value="UROD/MetE-like"/>
    <property type="match status" value="2"/>
</dbReference>
<dbReference type="Proteomes" id="UP000316093">
    <property type="component" value="Chromosome"/>
</dbReference>
<dbReference type="CDD" id="cd03312">
    <property type="entry name" value="CIMS_N_terminal_like"/>
    <property type="match status" value="1"/>
</dbReference>
<evidence type="ECO:0000313" key="18">
    <source>
        <dbReference type="Proteomes" id="UP000316093"/>
    </source>
</evidence>
<dbReference type="InterPro" id="IPR006276">
    <property type="entry name" value="Cobalamin-indep_Met_synthase"/>
</dbReference>
<dbReference type="Pfam" id="PF01717">
    <property type="entry name" value="Meth_synt_2"/>
    <property type="match status" value="1"/>
</dbReference>
<feature type="binding site" evidence="12">
    <location>
        <position position="121"/>
    </location>
    <ligand>
        <name>5-methyltetrahydropteroyltri-L-glutamate</name>
        <dbReference type="ChEBI" id="CHEBI:58207"/>
    </ligand>
</feature>
<sequence length="763" mass="83962">MPHVTYLGFPRIGRRRELKRALESHWKGETSASDLLATAASLRQRHWQLAREAGADSVPVNDFSLYDHVLDAAVAVDAIPARYRDLHDRAPLAAYFAMARGHQDGTFDLRALEMTKWFDTNYHYLVPELHAGQLFRARPEKAVAEYREAVAAGHAARPVLLGPVTFLLLSKTVDGSHPLGLLDALLPAWLDLVDALAAEGTAWIQVDEPALALDLDVGTRDAFRRVYDALAARSSAKILLATYFGALDGNLGLAASLPVAGLHVDLARASAQLHAVLDALPDGRVLSAGLVDGRNVWLSDPEAILPRLEALTERVPSDRLWIAPSCSLLHVPIDASDEKQLPGELNQWLSFARQKIGELRLYADAAAGSAEAANALVRQNDIVARRLASPEVVRSAVRARARGLTPQFSQRRSGYAHRAAVQRDRFGLPPLPTTTIGSFPQTLELRTARAAFRAGKLDEIAYDTVLRDEVRRAVRFQEDAGIDVLVHGEPERNDMVEYFGEQLEGYAFTKYGWVQSYGSRCVKPPIIYGDVARPAAMTVAWSSYAQSLTTKPMKGMLTGPVTMLQWSFVRDDLPRADVCRQIALALRDEVHDLERAGIGIVQIDEPALREGLPLRRADWDAYLDWAVEAFRITAGGTSDATQVHTHMCYSEFNDIIEAVAAMDADVISIETSRSRMELLEAFTRFQYPNGIGPGVYDIHSPRVPAQAEMADLLARALQVLAPEQLWVNPDCGLKTRGWKEVGEALTGMVAVARAARERLVQPA</sequence>
<feature type="binding site" evidence="11 12">
    <location>
        <position position="604"/>
    </location>
    <ligand>
        <name>L-methionine</name>
        <dbReference type="ChEBI" id="CHEBI:57844"/>
    </ligand>
</feature>
<feature type="binding site" evidence="13">
    <location>
        <position position="731"/>
    </location>
    <ligand>
        <name>Zn(2+)</name>
        <dbReference type="ChEBI" id="CHEBI:29105"/>
        <label>1</label>
        <note>catalytic</note>
    </ligand>
</feature>
<comment type="function">
    <text evidence="1 11">Catalyzes the transfer of a methyl group from 5-methyltetrahydrofolate to homocysteine resulting in methionine formation.</text>
</comment>
<evidence type="ECO:0000256" key="13">
    <source>
        <dbReference type="PIRSR" id="PIRSR000382-2"/>
    </source>
</evidence>
<dbReference type="Gene3D" id="3.20.20.210">
    <property type="match status" value="2"/>
</dbReference>
<evidence type="ECO:0000259" key="16">
    <source>
        <dbReference type="Pfam" id="PF08267"/>
    </source>
</evidence>